<keyword evidence="3 4" id="KW-0234">DNA repair</keyword>
<dbReference type="PANTHER" id="PTHR10073">
    <property type="entry name" value="DNA MISMATCH REPAIR PROTEIN MLH, PMS, MUTL"/>
    <property type="match status" value="1"/>
</dbReference>
<gene>
    <name evidence="4 8" type="primary">mutL</name>
    <name evidence="8" type="ORF">D4A47_00485</name>
</gene>
<dbReference type="InterPro" id="IPR042120">
    <property type="entry name" value="MutL_C_dimsub"/>
</dbReference>
<dbReference type="InterPro" id="IPR020568">
    <property type="entry name" value="Ribosomal_Su5_D2-typ_SF"/>
</dbReference>
<name>A0A498D1S8_9FIRM</name>
<keyword evidence="2 4" id="KW-0227">DNA damage</keyword>
<evidence type="ECO:0000256" key="2">
    <source>
        <dbReference type="ARBA" id="ARBA00022763"/>
    </source>
</evidence>
<evidence type="ECO:0000256" key="1">
    <source>
        <dbReference type="ARBA" id="ARBA00006082"/>
    </source>
</evidence>
<dbReference type="CDD" id="cd16926">
    <property type="entry name" value="HATPase_MutL-MLH-PMS-like"/>
    <property type="match status" value="1"/>
</dbReference>
<dbReference type="SUPFAM" id="SSF118116">
    <property type="entry name" value="DNA mismatch repair protein MutL"/>
    <property type="match status" value="1"/>
</dbReference>
<dbReference type="PANTHER" id="PTHR10073:SF12">
    <property type="entry name" value="DNA MISMATCH REPAIR PROTEIN MLH1"/>
    <property type="match status" value="1"/>
</dbReference>
<dbReference type="Pfam" id="PF13589">
    <property type="entry name" value="HATPase_c_3"/>
    <property type="match status" value="1"/>
</dbReference>
<accession>A0A498D1S8</accession>
<dbReference type="InterPro" id="IPR036890">
    <property type="entry name" value="HATPase_C_sf"/>
</dbReference>
<dbReference type="AlphaFoldDB" id="A0A498D1S8"/>
<dbReference type="NCBIfam" id="TIGR00585">
    <property type="entry name" value="mutl"/>
    <property type="match status" value="1"/>
</dbReference>
<evidence type="ECO:0000259" key="6">
    <source>
        <dbReference type="SMART" id="SM00853"/>
    </source>
</evidence>
<evidence type="ECO:0000256" key="4">
    <source>
        <dbReference type="HAMAP-Rule" id="MF_00149"/>
    </source>
</evidence>
<evidence type="ECO:0000313" key="8">
    <source>
        <dbReference type="EMBL" id="RLL14494.1"/>
    </source>
</evidence>
<dbReference type="CDD" id="cd00782">
    <property type="entry name" value="MutL_Trans"/>
    <property type="match status" value="1"/>
</dbReference>
<dbReference type="GO" id="GO:0004519">
    <property type="term" value="F:endonuclease activity"/>
    <property type="evidence" value="ECO:0007669"/>
    <property type="project" value="UniProtKB-KW"/>
</dbReference>
<dbReference type="Gene3D" id="3.30.1370.100">
    <property type="entry name" value="MutL, C-terminal domain, regulatory subdomain"/>
    <property type="match status" value="1"/>
</dbReference>
<feature type="region of interest" description="Disordered" evidence="5">
    <location>
        <begin position="391"/>
        <end position="423"/>
    </location>
</feature>
<dbReference type="Gene3D" id="3.30.565.10">
    <property type="entry name" value="Histidine kinase-like ATPase, C-terminal domain"/>
    <property type="match status" value="1"/>
</dbReference>
<keyword evidence="8" id="KW-0255">Endonuclease</keyword>
<dbReference type="InterPro" id="IPR014762">
    <property type="entry name" value="DNA_mismatch_repair_CS"/>
</dbReference>
<keyword evidence="8" id="KW-0540">Nuclease</keyword>
<feature type="domain" description="DNA mismatch repair protein S5" evidence="7">
    <location>
        <begin position="209"/>
        <end position="327"/>
    </location>
</feature>
<dbReference type="GO" id="GO:0140664">
    <property type="term" value="F:ATP-dependent DNA damage sensor activity"/>
    <property type="evidence" value="ECO:0007669"/>
    <property type="project" value="InterPro"/>
</dbReference>
<evidence type="ECO:0000313" key="9">
    <source>
        <dbReference type="Proteomes" id="UP000276301"/>
    </source>
</evidence>
<dbReference type="HAMAP" id="MF_00149">
    <property type="entry name" value="DNA_mis_repair"/>
    <property type="match status" value="1"/>
</dbReference>
<evidence type="ECO:0000259" key="7">
    <source>
        <dbReference type="SMART" id="SM01340"/>
    </source>
</evidence>
<keyword evidence="9" id="KW-1185">Reference proteome</keyword>
<dbReference type="InterPro" id="IPR020667">
    <property type="entry name" value="DNA_mismatch_repair_MutL"/>
</dbReference>
<dbReference type="Gene3D" id="3.30.230.10">
    <property type="match status" value="1"/>
</dbReference>
<dbReference type="InterPro" id="IPR014721">
    <property type="entry name" value="Ribsml_uS5_D2-typ_fold_subgr"/>
</dbReference>
<dbReference type="InterPro" id="IPR002099">
    <property type="entry name" value="MutL/Mlh/PMS"/>
</dbReference>
<protein>
    <recommendedName>
        <fullName evidence="4">DNA mismatch repair protein MutL</fullName>
    </recommendedName>
</protein>
<dbReference type="InterPro" id="IPR014790">
    <property type="entry name" value="MutL_C"/>
</dbReference>
<evidence type="ECO:0000256" key="5">
    <source>
        <dbReference type="SAM" id="MobiDB-lite"/>
    </source>
</evidence>
<dbReference type="SMART" id="SM01340">
    <property type="entry name" value="DNA_mis_repair"/>
    <property type="match status" value="1"/>
</dbReference>
<keyword evidence="8" id="KW-0378">Hydrolase</keyword>
<dbReference type="RefSeq" id="WP_121585600.1">
    <property type="nucleotide sequence ID" value="NZ_RCHT01000001.1"/>
</dbReference>
<dbReference type="Pfam" id="PF01119">
    <property type="entry name" value="DNA_mis_repair"/>
    <property type="match status" value="1"/>
</dbReference>
<feature type="domain" description="MutL C-terminal dimerisation" evidence="6">
    <location>
        <begin position="465"/>
        <end position="605"/>
    </location>
</feature>
<dbReference type="SUPFAM" id="SSF54211">
    <property type="entry name" value="Ribosomal protein S5 domain 2-like"/>
    <property type="match status" value="1"/>
</dbReference>
<reference evidence="8 9" key="1">
    <citation type="submission" date="2018-10" db="EMBL/GenBank/DDBJ databases">
        <title>Anaerotruncus faecis sp. nov., isolated from human feces.</title>
        <authorList>
            <person name="Wang Y.-J."/>
        </authorList>
    </citation>
    <scope>NUCLEOTIDE SEQUENCE [LARGE SCALE GENOMIC DNA]</scope>
    <source>
        <strain evidence="8 9">22A2-44</strain>
    </source>
</reference>
<dbReference type="SUPFAM" id="SSF55874">
    <property type="entry name" value="ATPase domain of HSP90 chaperone/DNA topoisomerase II/histidine kinase"/>
    <property type="match status" value="1"/>
</dbReference>
<dbReference type="InterPro" id="IPR037198">
    <property type="entry name" value="MutL_C_sf"/>
</dbReference>
<dbReference type="GO" id="GO:0030983">
    <property type="term" value="F:mismatched DNA binding"/>
    <property type="evidence" value="ECO:0007669"/>
    <property type="project" value="InterPro"/>
</dbReference>
<dbReference type="SMART" id="SM00853">
    <property type="entry name" value="MutL_C"/>
    <property type="match status" value="1"/>
</dbReference>
<dbReference type="GO" id="GO:0005524">
    <property type="term" value="F:ATP binding"/>
    <property type="evidence" value="ECO:0007669"/>
    <property type="project" value="InterPro"/>
</dbReference>
<sequence>MAKINVLDKQVAELIAAGEVVERPASIVKELVENAVDAGATKVTVEIQGGGIRYIRVTDNGTGIAREDVENAFLRHATSKVKNEEDLTRIMTMGFRGEALASIAAMCRVELLTRTAEEIAGTRYAISGGEPGELSDAGCPTGTTITVRDVFFNTPARMKFLKKDVSEGNSVAAAVEKAALGNPGVAFKFLRDGGVRLQTPGDGQVLSAVRCVLGREFSENAVPVRYEANGLTLDGVISRPSFARGSRGLQNFFINTRFVRSKTCMAALEESYRNTLMVGRYPSCVLNLTVPPQAVDVNVHPAKIEVRFANEKSIFDLVYYGCKTALGANRLAPEIKAEDVKYNPFAANPDQAAPAQQRLSVGEYKELLEKRLKAERSPSVLEYTYRPAPAAPVHAGADVPPPSDYDAPLSVESPPPAVGTAPPALTFHAEPVTLFFDKEPAEAASSSIPEEGPAAPRDPYENARVIGELFGTYVLLERGDELVLVDKHAAHERLLFNRIVAGGVGEDRQMLLTPVSVKLSPEEHAAVLENASLLAGAGIPVEDFGDGFVLVREVAPILADADIAGIVSECADKLLRGGGKLLPRQLEDFYHTVACRAAIKAHDRTPVPSLAELIEMLRQDGDADHCPHGRPVSVRMRRHEIEKKFGRLG</sequence>
<proteinExistence type="inferred from homology"/>
<dbReference type="InterPro" id="IPR042121">
    <property type="entry name" value="MutL_C_regsub"/>
</dbReference>
<dbReference type="InterPro" id="IPR038973">
    <property type="entry name" value="MutL/Mlh/Pms-like"/>
</dbReference>
<dbReference type="Gene3D" id="3.30.1540.20">
    <property type="entry name" value="MutL, C-terminal domain, dimerisation subdomain"/>
    <property type="match status" value="1"/>
</dbReference>
<dbReference type="GO" id="GO:0016887">
    <property type="term" value="F:ATP hydrolysis activity"/>
    <property type="evidence" value="ECO:0007669"/>
    <property type="project" value="InterPro"/>
</dbReference>
<dbReference type="Pfam" id="PF08676">
    <property type="entry name" value="MutL_C"/>
    <property type="match status" value="1"/>
</dbReference>
<comment type="caution">
    <text evidence="8">The sequence shown here is derived from an EMBL/GenBank/DDBJ whole genome shotgun (WGS) entry which is preliminary data.</text>
</comment>
<dbReference type="PROSITE" id="PS00058">
    <property type="entry name" value="DNA_MISMATCH_REPAIR_1"/>
    <property type="match status" value="1"/>
</dbReference>
<dbReference type="EMBL" id="RCHT01000001">
    <property type="protein sequence ID" value="RLL14494.1"/>
    <property type="molecule type" value="Genomic_DNA"/>
</dbReference>
<dbReference type="GO" id="GO:0032300">
    <property type="term" value="C:mismatch repair complex"/>
    <property type="evidence" value="ECO:0007669"/>
    <property type="project" value="InterPro"/>
</dbReference>
<dbReference type="Proteomes" id="UP000276301">
    <property type="component" value="Unassembled WGS sequence"/>
</dbReference>
<comment type="similarity">
    <text evidence="1 4">Belongs to the DNA mismatch repair MutL/HexB family.</text>
</comment>
<organism evidence="8 9">
    <name type="scientific">Anaerotruncus massiliensis</name>
    <name type="common">ex Liu et al. 2021</name>
    <dbReference type="NCBI Taxonomy" id="2321404"/>
    <lineage>
        <taxon>Bacteria</taxon>
        <taxon>Bacillati</taxon>
        <taxon>Bacillota</taxon>
        <taxon>Clostridia</taxon>
        <taxon>Eubacteriales</taxon>
        <taxon>Oscillospiraceae</taxon>
        <taxon>Anaerotruncus</taxon>
    </lineage>
</organism>
<dbReference type="GO" id="GO:0006298">
    <property type="term" value="P:mismatch repair"/>
    <property type="evidence" value="ECO:0007669"/>
    <property type="project" value="UniProtKB-UniRule"/>
</dbReference>
<evidence type="ECO:0000256" key="3">
    <source>
        <dbReference type="ARBA" id="ARBA00023204"/>
    </source>
</evidence>
<dbReference type="FunFam" id="3.30.565.10:FF:000003">
    <property type="entry name" value="DNA mismatch repair endonuclease MutL"/>
    <property type="match status" value="1"/>
</dbReference>
<dbReference type="InterPro" id="IPR013507">
    <property type="entry name" value="DNA_mismatch_S5_2-like"/>
</dbReference>
<comment type="function">
    <text evidence="4">This protein is involved in the repair of mismatches in DNA. It is required for dam-dependent methyl-directed DNA mismatch repair. May act as a 'molecular matchmaker', a protein that promotes the formation of a stable complex between two or more DNA-binding proteins in an ATP-dependent manner without itself being part of a final effector complex.</text>
</comment>